<dbReference type="GO" id="GO:0005524">
    <property type="term" value="F:ATP binding"/>
    <property type="evidence" value="ECO:0007669"/>
    <property type="project" value="InterPro"/>
</dbReference>
<dbReference type="SUPFAM" id="SSF52009">
    <property type="entry name" value="Phosphohistidine domain"/>
    <property type="match status" value="1"/>
</dbReference>
<dbReference type="FunCoup" id="E8N3C3">
    <property type="interactions" value="2"/>
</dbReference>
<evidence type="ECO:0000313" key="3">
    <source>
        <dbReference type="EMBL" id="BAJ62937.1"/>
    </source>
</evidence>
<proteinExistence type="predicted"/>
<dbReference type="KEGG" id="atm:ANT_09030"/>
<dbReference type="Pfam" id="PF01326">
    <property type="entry name" value="PPDK_N"/>
    <property type="match status" value="1"/>
</dbReference>
<organism evidence="3 4">
    <name type="scientific">Anaerolinea thermophila (strain DSM 14523 / JCM 11388 / NBRC 100420 / UNI-1)</name>
    <dbReference type="NCBI Taxonomy" id="926569"/>
    <lineage>
        <taxon>Bacteria</taxon>
        <taxon>Bacillati</taxon>
        <taxon>Chloroflexota</taxon>
        <taxon>Anaerolineae</taxon>
        <taxon>Anaerolineales</taxon>
        <taxon>Anaerolineaceae</taxon>
        <taxon>Anaerolinea</taxon>
    </lineage>
</organism>
<dbReference type="eggNOG" id="COG0574">
    <property type="taxonomic scope" value="Bacteria"/>
</dbReference>
<keyword evidence="3" id="KW-0670">Pyruvate</keyword>
<dbReference type="PANTHER" id="PTHR43615:SF1">
    <property type="entry name" value="PPDK_N DOMAIN-CONTAINING PROTEIN"/>
    <property type="match status" value="1"/>
</dbReference>
<dbReference type="Gene3D" id="3.30.1490.20">
    <property type="entry name" value="ATP-grasp fold, A domain"/>
    <property type="match status" value="1"/>
</dbReference>
<evidence type="ECO:0000259" key="2">
    <source>
        <dbReference type="Pfam" id="PF01326"/>
    </source>
</evidence>
<sequence length="915" mass="102061">MNPMTAFSPKLVSFYDSSALSLDLSGGKGANLAKLAQAGFPVPQGMILTTPAYLEFVLHNQLEDFIRSTIASLSNPTLEELEKASEAIRAQFRRGQFPDHLKQELLSAYQRMGMPPVAVRSSATTEDLPDLSFAGQQDTFLIVRGETSLLKATIKCWSSLWTARAIGYRLRNQLPQENLALAVIVQSMVESEVSGVMFTANPLTGLRREVVINAILGLGEALVSGRSEPDEYLVQVSPARIISKRLGAKALSLKSESEGGLQEDISDRSSLPALSDTQILALAEMGKQIERLYAFPQDIEWAIQKEQIYILQSRPITSLYPLPENLPEEPLHVFFSVGAVQGMLDPITPLGRDTFAMLFAAGAGLFGYRFTHKTQRALFSAGERLWANITPILRTTFGRKAACGALGWVEPSTRNLLEVLLREPGLQSPHPIVRPITRLRLARFLIPVGFNALLNVIAPHPRRRQLVSRTEALLQQLDTQFQSLEDLPPAQALEHALTIASGYVKKNLPHVFVRLVSIVATGVASLNLIRILCKHVPEGAEGLSREQWTDLPLELTRGLPYNPTTEMDLQLWKIASRAKEDPLSNQMLEQMTATDLAQAYLQHGLPEELQQSISQFLQRYGRRGLAEIDLGRERWKEDPTHIFEVLKSFQKINAQDLTPEQVFTGGEEKVRNALNLILRGVRHTRMGFFKAHIIQFLASRLRALMGMREYPKFFAVRLMGAIRDTLLHIGEQFVQQGFLRSADDVFYLTYDELAEFSQHPEDSQWREIITQRRHTFEREKRRRQIPRLLLSDGRVFYDGIANAETTHARIPGNPVSPGVVEGKVRIVLNPKEANLQPGEILVCPGTDPSWTPLFLSAAGLVMEVGGMMTHGAVVAREYGIPAVVGVARATQRLKTGQRIRVNGSTGWIDLLEEEP</sequence>
<evidence type="ECO:0000259" key="1">
    <source>
        <dbReference type="Pfam" id="PF00391"/>
    </source>
</evidence>
<dbReference type="EMBL" id="AP012029">
    <property type="protein sequence ID" value="BAJ62937.1"/>
    <property type="molecule type" value="Genomic_DNA"/>
</dbReference>
<keyword evidence="3" id="KW-0808">Transferase</keyword>
<dbReference type="Gene3D" id="3.30.470.20">
    <property type="entry name" value="ATP-grasp fold, B domain"/>
    <property type="match status" value="1"/>
</dbReference>
<feature type="domain" description="PEP-utilising enzyme mobile" evidence="1">
    <location>
        <begin position="836"/>
        <end position="906"/>
    </location>
</feature>
<dbReference type="AlphaFoldDB" id="E8N3C3"/>
<gene>
    <name evidence="3" type="ordered locus">ANT_09030</name>
</gene>
<dbReference type="HOGENOM" id="CLU_005950_0_0_0"/>
<dbReference type="Gene3D" id="3.50.30.10">
    <property type="entry name" value="Phosphohistidine domain"/>
    <property type="match status" value="1"/>
</dbReference>
<dbReference type="InterPro" id="IPR008279">
    <property type="entry name" value="PEP-util_enz_mobile_dom"/>
</dbReference>
<dbReference type="SUPFAM" id="SSF56059">
    <property type="entry name" value="Glutathione synthetase ATP-binding domain-like"/>
    <property type="match status" value="1"/>
</dbReference>
<dbReference type="InterPro" id="IPR036637">
    <property type="entry name" value="Phosphohistidine_dom_sf"/>
</dbReference>
<dbReference type="OrthoDB" id="9765468at2"/>
<dbReference type="GO" id="GO:0008986">
    <property type="term" value="F:pyruvate, water dikinase activity"/>
    <property type="evidence" value="ECO:0007669"/>
    <property type="project" value="UniProtKB-EC"/>
</dbReference>
<reference evidence="3 4" key="1">
    <citation type="submission" date="2010-12" db="EMBL/GenBank/DDBJ databases">
        <title>Whole genome sequence of Anaerolinea thermophila UNI-1.</title>
        <authorList>
            <person name="Narita-Yamada S."/>
            <person name="Kishi E."/>
            <person name="Watanabe Y."/>
            <person name="Takasaki K."/>
            <person name="Ankai A."/>
            <person name="Oguchi A."/>
            <person name="Fukui S."/>
            <person name="Takahashi M."/>
            <person name="Yashiro I."/>
            <person name="Hosoyama A."/>
            <person name="Sekiguchi Y."/>
            <person name="Hanada S."/>
            <person name="Fujita N."/>
        </authorList>
    </citation>
    <scope>NUCLEOTIDE SEQUENCE [LARGE SCALE GENOMIC DNA]</scope>
    <source>
        <strain evidence="4">DSM 14523 / JCM 11388 / NBRC 100420 / UNI-1</strain>
    </source>
</reference>
<dbReference type="InterPro" id="IPR013815">
    <property type="entry name" value="ATP_grasp_subdomain_1"/>
</dbReference>
<dbReference type="Proteomes" id="UP000008922">
    <property type="component" value="Chromosome"/>
</dbReference>
<dbReference type="STRING" id="926569.ANT_09030"/>
<protein>
    <submittedName>
        <fullName evidence="3">Pyruvate, water dikinase</fullName>
        <ecNumber evidence="3">2.7.9.2</ecNumber>
    </submittedName>
</protein>
<dbReference type="InterPro" id="IPR051549">
    <property type="entry name" value="PEP_Utilizing_Enz"/>
</dbReference>
<feature type="domain" description="Pyruvate phosphate dikinase AMP/ATP-binding" evidence="2">
    <location>
        <begin position="24"/>
        <end position="318"/>
    </location>
</feature>
<accession>E8N3C3</accession>
<dbReference type="PANTHER" id="PTHR43615">
    <property type="entry name" value="PHOSPHOENOLPYRUVATE SYNTHASE-RELATED"/>
    <property type="match status" value="1"/>
</dbReference>
<dbReference type="eggNOG" id="COG3848">
    <property type="taxonomic scope" value="Bacteria"/>
</dbReference>
<keyword evidence="4" id="KW-1185">Reference proteome</keyword>
<dbReference type="Pfam" id="PF00391">
    <property type="entry name" value="PEP-utilizers"/>
    <property type="match status" value="1"/>
</dbReference>
<evidence type="ECO:0000313" key="4">
    <source>
        <dbReference type="Proteomes" id="UP000008922"/>
    </source>
</evidence>
<dbReference type="InterPro" id="IPR002192">
    <property type="entry name" value="PPDK_AMP/ATP-bd"/>
</dbReference>
<dbReference type="InParanoid" id="E8N3C3"/>
<dbReference type="EC" id="2.7.9.2" evidence="3"/>
<name>E8N3C3_ANATU</name>